<dbReference type="PROSITE" id="PS00108">
    <property type="entry name" value="PROTEIN_KINASE_ST"/>
    <property type="match status" value="1"/>
</dbReference>
<dbReference type="GO" id="GO:0000045">
    <property type="term" value="P:autophagosome assembly"/>
    <property type="evidence" value="ECO:0007669"/>
    <property type="project" value="TreeGrafter"/>
</dbReference>
<sequence>MNSSEITPKNNWLISDFILREKISETPFSTVWKANHRNNPDFKDVALKKITLSKLTPNLKASLDCEIHFLSTVNHPNIIRLMGFFQAEGCLFLVYEFCNGGNLASYIHRHGGVQEQIARDFMYQLRDGLRIMRSHQIVHRDLKPQNILLSSCDSRTLLKIADFGLSRVLHSGDYAVTVCGSPLYMAPEMLGFQRYDDKLLKNIKASKGLPFSQLILQKIHPDCFDMCSRLLYVNPANRLSVEEIYCHRFFVQTKEGL</sequence>
<reference evidence="2" key="1">
    <citation type="journal article" date="2021" name="Nat. Commun.">
        <title>Genomic analyses provide insights into spinach domestication and the genetic basis of agronomic traits.</title>
        <authorList>
            <person name="Cai X."/>
            <person name="Sun X."/>
            <person name="Xu C."/>
            <person name="Sun H."/>
            <person name="Wang X."/>
            <person name="Ge C."/>
            <person name="Zhang Z."/>
            <person name="Wang Q."/>
            <person name="Fei Z."/>
            <person name="Jiao C."/>
            <person name="Wang Q."/>
        </authorList>
    </citation>
    <scope>NUCLEOTIDE SEQUENCE [LARGE SCALE GENOMIC DNA]</scope>
    <source>
        <strain evidence="2">cv. Varoflay</strain>
    </source>
</reference>
<dbReference type="Gene3D" id="1.10.510.10">
    <property type="entry name" value="Transferase(Phosphotransferase) domain 1"/>
    <property type="match status" value="2"/>
</dbReference>
<dbReference type="GO" id="GO:0000407">
    <property type="term" value="C:phagophore assembly site"/>
    <property type="evidence" value="ECO:0007669"/>
    <property type="project" value="TreeGrafter"/>
</dbReference>
<evidence type="ECO:0000313" key="2">
    <source>
        <dbReference type="Proteomes" id="UP000813463"/>
    </source>
</evidence>
<dbReference type="PROSITE" id="PS50011">
    <property type="entry name" value="PROTEIN_KINASE_DOM"/>
    <property type="match status" value="1"/>
</dbReference>
<protein>
    <submittedName>
        <fullName evidence="3">Serine/threonine-protein kinase ATG1t isoform X2</fullName>
    </submittedName>
</protein>
<keyword evidence="3" id="KW-0418">Kinase</keyword>
<dbReference type="RefSeq" id="XP_021835041.1">
    <property type="nucleotide sequence ID" value="XM_021979349.2"/>
</dbReference>
<gene>
    <name evidence="3" type="primary">LOC110774767</name>
</gene>
<dbReference type="PANTHER" id="PTHR24348:SF53">
    <property type="entry name" value="SERINE_THREONINE-PROTEIN KINASE ATG1T"/>
    <property type="match status" value="1"/>
</dbReference>
<feature type="domain" description="Protein kinase" evidence="1">
    <location>
        <begin position="17"/>
        <end position="250"/>
    </location>
</feature>
<dbReference type="Proteomes" id="UP000813463">
    <property type="component" value="Chromosome 3"/>
</dbReference>
<keyword evidence="3" id="KW-0808">Transferase</keyword>
<keyword evidence="2" id="KW-1185">Reference proteome</keyword>
<dbReference type="SUPFAM" id="SSF56112">
    <property type="entry name" value="Protein kinase-like (PK-like)"/>
    <property type="match status" value="1"/>
</dbReference>
<evidence type="ECO:0000313" key="3">
    <source>
        <dbReference type="RefSeq" id="XP_021835041.1"/>
    </source>
</evidence>
<dbReference type="GO" id="GO:0005524">
    <property type="term" value="F:ATP binding"/>
    <property type="evidence" value="ECO:0007669"/>
    <property type="project" value="InterPro"/>
</dbReference>
<dbReference type="GO" id="GO:0005776">
    <property type="term" value="C:autophagosome"/>
    <property type="evidence" value="ECO:0007669"/>
    <property type="project" value="TreeGrafter"/>
</dbReference>
<evidence type="ECO:0000259" key="1">
    <source>
        <dbReference type="PROSITE" id="PS50011"/>
    </source>
</evidence>
<organism evidence="2 3">
    <name type="scientific">Spinacia oleracea</name>
    <name type="common">Spinach</name>
    <dbReference type="NCBI Taxonomy" id="3562"/>
    <lineage>
        <taxon>Eukaryota</taxon>
        <taxon>Viridiplantae</taxon>
        <taxon>Streptophyta</taxon>
        <taxon>Embryophyta</taxon>
        <taxon>Tracheophyta</taxon>
        <taxon>Spermatophyta</taxon>
        <taxon>Magnoliopsida</taxon>
        <taxon>eudicotyledons</taxon>
        <taxon>Gunneridae</taxon>
        <taxon>Pentapetalae</taxon>
        <taxon>Caryophyllales</taxon>
        <taxon>Chenopodiaceae</taxon>
        <taxon>Chenopodioideae</taxon>
        <taxon>Anserineae</taxon>
        <taxon>Spinacia</taxon>
    </lineage>
</organism>
<dbReference type="PANTHER" id="PTHR24348">
    <property type="entry name" value="SERINE/THREONINE-PROTEIN KINASE UNC-51-RELATED"/>
    <property type="match status" value="1"/>
</dbReference>
<dbReference type="GO" id="GO:0004674">
    <property type="term" value="F:protein serine/threonine kinase activity"/>
    <property type="evidence" value="ECO:0007669"/>
    <property type="project" value="InterPro"/>
</dbReference>
<dbReference type="GO" id="GO:0016020">
    <property type="term" value="C:membrane"/>
    <property type="evidence" value="ECO:0007669"/>
    <property type="project" value="TreeGrafter"/>
</dbReference>
<dbReference type="GO" id="GO:0005829">
    <property type="term" value="C:cytosol"/>
    <property type="evidence" value="ECO:0007669"/>
    <property type="project" value="TreeGrafter"/>
</dbReference>
<dbReference type="Pfam" id="PF00069">
    <property type="entry name" value="Pkinase"/>
    <property type="match status" value="1"/>
</dbReference>
<name>A0A9R0HQL4_SPIOL</name>
<dbReference type="GO" id="GO:0010506">
    <property type="term" value="P:regulation of autophagy"/>
    <property type="evidence" value="ECO:0007669"/>
    <property type="project" value="InterPro"/>
</dbReference>
<dbReference type="InterPro" id="IPR045269">
    <property type="entry name" value="Atg1-like"/>
</dbReference>
<proteinExistence type="predicted"/>
<dbReference type="InterPro" id="IPR008271">
    <property type="entry name" value="Ser/Thr_kinase_AS"/>
</dbReference>
<dbReference type="InterPro" id="IPR000719">
    <property type="entry name" value="Prot_kinase_dom"/>
</dbReference>
<reference evidence="3" key="2">
    <citation type="submission" date="2025-08" db="UniProtKB">
        <authorList>
            <consortium name="RefSeq"/>
        </authorList>
    </citation>
    <scope>IDENTIFICATION</scope>
    <source>
        <tissue evidence="3">Leaf</tissue>
    </source>
</reference>
<dbReference type="GeneID" id="110774767"/>
<dbReference type="AlphaFoldDB" id="A0A9R0HQL4"/>
<accession>A0A9R0HQL4</accession>
<dbReference type="InterPro" id="IPR011009">
    <property type="entry name" value="Kinase-like_dom_sf"/>
</dbReference>
<dbReference type="SMART" id="SM00220">
    <property type="entry name" value="S_TKc"/>
    <property type="match status" value="1"/>
</dbReference>